<feature type="compositionally biased region" description="Basic and acidic residues" evidence="1">
    <location>
        <begin position="307"/>
        <end position="316"/>
    </location>
</feature>
<accession>A0ABD1HFF5</accession>
<gene>
    <name evidence="2" type="ORF">AAHA92_15632</name>
</gene>
<feature type="compositionally biased region" description="Basic and acidic residues" evidence="1">
    <location>
        <begin position="254"/>
        <end position="272"/>
    </location>
</feature>
<evidence type="ECO:0000256" key="1">
    <source>
        <dbReference type="SAM" id="MobiDB-lite"/>
    </source>
</evidence>
<protein>
    <submittedName>
        <fullName evidence="2">Uncharacterized protein</fullName>
    </submittedName>
</protein>
<proteinExistence type="predicted"/>
<feature type="compositionally biased region" description="Acidic residues" evidence="1">
    <location>
        <begin position="290"/>
        <end position="306"/>
    </location>
</feature>
<dbReference type="EMBL" id="JBEAFC010000006">
    <property type="protein sequence ID" value="KAL1555157.1"/>
    <property type="molecule type" value="Genomic_DNA"/>
</dbReference>
<name>A0ABD1HFF5_SALDI</name>
<feature type="region of interest" description="Disordered" evidence="1">
    <location>
        <begin position="28"/>
        <end position="64"/>
    </location>
</feature>
<keyword evidence="3" id="KW-1185">Reference proteome</keyword>
<feature type="compositionally biased region" description="Low complexity" evidence="1">
    <location>
        <begin position="346"/>
        <end position="358"/>
    </location>
</feature>
<comment type="caution">
    <text evidence="2">The sequence shown here is derived from an EMBL/GenBank/DDBJ whole genome shotgun (WGS) entry which is preliminary data.</text>
</comment>
<feature type="compositionally biased region" description="Polar residues" evidence="1">
    <location>
        <begin position="165"/>
        <end position="174"/>
    </location>
</feature>
<feature type="region of interest" description="Disordered" evidence="1">
    <location>
        <begin position="344"/>
        <end position="363"/>
    </location>
</feature>
<dbReference type="AlphaFoldDB" id="A0ABD1HFF5"/>
<evidence type="ECO:0000313" key="3">
    <source>
        <dbReference type="Proteomes" id="UP001567538"/>
    </source>
</evidence>
<feature type="region of interest" description="Disordered" evidence="1">
    <location>
        <begin position="123"/>
        <end position="317"/>
    </location>
</feature>
<sequence length="475" mass="52515">MAPPAAQPFPAVNPAMMMQMMATMMAQMAAAHPPPPPTVPEADFSDEEEETDKEEEIEEEEEEVLVVAPGEARKEAEVAATVEADTNVGKERAVSRAFEPENMFVDLNLPENIVVEEVGMTEPGKATGEMGEETAGAVETMETEEEKTPAEREDEAAGAAKQMVVATQTESGNPDTVEVRDDSSEEPLLETTGPQAEGHKSLPLAFRVGDDEEDEIPLAKRPRKKSPAVSRGTEPRRPTSPAVQSSPPPLPPQEGEREVEKRKRKGKMVEHSARKKAKFTLTKGRTLIDESTDEDQEPSETEEEADESHYEEKDDGGSVYNKFVAKVDKGMITKITTFDTPKQQEAAATRVSRSSAVKSGKRMDQPSLRDLGAEEEFVTYISAIGFDWLLETEMPDVPVIVAQEFFSTFKFRPTKNVLANCISFRIFGTTLRMSLTEWSVRLGLYSEEQAEAGAWLERDRGQPRSIEDFDAQAVW</sequence>
<reference evidence="2 3" key="1">
    <citation type="submission" date="2024-06" db="EMBL/GenBank/DDBJ databases">
        <title>A chromosome level genome sequence of Diviner's sage (Salvia divinorum).</title>
        <authorList>
            <person name="Ford S.A."/>
            <person name="Ro D.-K."/>
            <person name="Ness R.W."/>
            <person name="Phillips M.A."/>
        </authorList>
    </citation>
    <scope>NUCLEOTIDE SEQUENCE [LARGE SCALE GENOMIC DNA]</scope>
    <source>
        <strain evidence="2">SAF-2024a</strain>
        <tissue evidence="2">Leaf</tissue>
    </source>
</reference>
<organism evidence="2 3">
    <name type="scientific">Salvia divinorum</name>
    <name type="common">Maria pastora</name>
    <name type="synonym">Diviner's sage</name>
    <dbReference type="NCBI Taxonomy" id="28513"/>
    <lineage>
        <taxon>Eukaryota</taxon>
        <taxon>Viridiplantae</taxon>
        <taxon>Streptophyta</taxon>
        <taxon>Embryophyta</taxon>
        <taxon>Tracheophyta</taxon>
        <taxon>Spermatophyta</taxon>
        <taxon>Magnoliopsida</taxon>
        <taxon>eudicotyledons</taxon>
        <taxon>Gunneridae</taxon>
        <taxon>Pentapetalae</taxon>
        <taxon>asterids</taxon>
        <taxon>lamiids</taxon>
        <taxon>Lamiales</taxon>
        <taxon>Lamiaceae</taxon>
        <taxon>Nepetoideae</taxon>
        <taxon>Mentheae</taxon>
        <taxon>Salviinae</taxon>
        <taxon>Salvia</taxon>
        <taxon>Salvia subgen. Calosphace</taxon>
    </lineage>
</organism>
<feature type="compositionally biased region" description="Acidic residues" evidence="1">
    <location>
        <begin position="43"/>
        <end position="64"/>
    </location>
</feature>
<evidence type="ECO:0000313" key="2">
    <source>
        <dbReference type="EMBL" id="KAL1555157.1"/>
    </source>
</evidence>
<dbReference type="Proteomes" id="UP001567538">
    <property type="component" value="Unassembled WGS sequence"/>
</dbReference>